<evidence type="ECO:0008006" key="4">
    <source>
        <dbReference type="Google" id="ProtNLM"/>
    </source>
</evidence>
<dbReference type="Pfam" id="PF14264">
    <property type="entry name" value="Glucos_trans_II"/>
    <property type="match status" value="1"/>
</dbReference>
<feature type="transmembrane region" description="Helical" evidence="1">
    <location>
        <begin position="352"/>
        <end position="377"/>
    </location>
</feature>
<sequence>MIQQLIDEKNKFIKFSINNKFLYFIIVLATMLSYGIKLVGLNISIDTEAIIDDFDVQMKAWNSIDRFGLVAFKKLFSLHSFNPFVANFLTIFFLFFTCIFICYLVNKISRNKIKSPTIVILPLLFLTHPIFAEQFNFTLQSFEVALSMFLIVCCMILINMYIEYKTPLFLFLSIIFSSWSFLTYQSLIIFYISLSITIVILLLNFDKNLNLLDYLKVISLFLLVFICSMIITQSLVFIGHQMFSIKSTDYLNSKITWGKLPFIEIFSILKSHFKNILLAKGIFYNLGFDISILSCFFIFIKKIILKSRFIAFEILCVLLLNVSPFMLTIFMGNVEPIRSQMPSMQFVIAFNFLYVAINLTTKSFLAIFISLALVIAFRQGVTTANLFYSERAKYEEDVIFANRINIQLDSLNVSERKNYSLVLIGEKTVNSNLVIQGETLGHSFFAWDIGGPYGTSSRAVGFMRTLGYDFKYPSNEEYKKGLLLKEKMSAFPKKNSILINDNTIFIKLSD</sequence>
<dbReference type="AlphaFoldDB" id="A0A7Z8D2W5"/>
<dbReference type="Proteomes" id="UP000297938">
    <property type="component" value="Unassembled WGS sequence"/>
</dbReference>
<feature type="transmembrane region" description="Helical" evidence="1">
    <location>
        <begin position="21"/>
        <end position="45"/>
    </location>
</feature>
<evidence type="ECO:0000313" key="3">
    <source>
        <dbReference type="Proteomes" id="UP000297938"/>
    </source>
</evidence>
<organism evidence="2 3">
    <name type="scientific">Carnobacterium divergens</name>
    <name type="common">Lactobacillus divergens</name>
    <dbReference type="NCBI Taxonomy" id="2748"/>
    <lineage>
        <taxon>Bacteria</taxon>
        <taxon>Bacillati</taxon>
        <taxon>Bacillota</taxon>
        <taxon>Bacilli</taxon>
        <taxon>Lactobacillales</taxon>
        <taxon>Carnobacteriaceae</taxon>
        <taxon>Carnobacterium</taxon>
    </lineage>
</organism>
<feature type="transmembrane region" description="Helical" evidence="1">
    <location>
        <begin position="113"/>
        <end position="131"/>
    </location>
</feature>
<protein>
    <recommendedName>
        <fullName evidence="4">Glucosyl transferase GtrII family protein</fullName>
    </recommendedName>
</protein>
<reference evidence="2 3" key="1">
    <citation type="journal article" date="2018" name="Int. J. Food Microbiol.">
        <title>Growth of Carnobacterium spp. isolated from chilled vacuum-packaged meat under relevant acidic conditions.</title>
        <authorList>
            <person name="Zhang P."/>
            <person name="Badoni M."/>
            <person name="Ganzle M."/>
            <person name="Yang X."/>
        </authorList>
    </citation>
    <scope>NUCLEOTIDE SEQUENCE [LARGE SCALE GENOMIC DNA]</scope>
    <source>
        <strain evidence="2 3">B2</strain>
    </source>
</reference>
<evidence type="ECO:0000256" key="1">
    <source>
        <dbReference type="SAM" id="Phobius"/>
    </source>
</evidence>
<keyword evidence="1" id="KW-0472">Membrane</keyword>
<feature type="transmembrane region" description="Helical" evidence="1">
    <location>
        <begin position="312"/>
        <end position="332"/>
    </location>
</feature>
<comment type="caution">
    <text evidence="2">The sequence shown here is derived from an EMBL/GenBank/DDBJ whole genome shotgun (WGS) entry which is preliminary data.</text>
</comment>
<feature type="transmembrane region" description="Helical" evidence="1">
    <location>
        <begin position="188"/>
        <end position="205"/>
    </location>
</feature>
<feature type="transmembrane region" description="Helical" evidence="1">
    <location>
        <begin position="282"/>
        <end position="300"/>
    </location>
</feature>
<dbReference type="InterPro" id="IPR025686">
    <property type="entry name" value="Glucos_trans_II"/>
</dbReference>
<feature type="transmembrane region" description="Helical" evidence="1">
    <location>
        <begin position="166"/>
        <end position="182"/>
    </location>
</feature>
<feature type="transmembrane region" description="Helical" evidence="1">
    <location>
        <begin position="217"/>
        <end position="238"/>
    </location>
</feature>
<accession>A0A7Z8D2W5</accession>
<evidence type="ECO:0000313" key="2">
    <source>
        <dbReference type="EMBL" id="TFJ29144.1"/>
    </source>
</evidence>
<keyword evidence="1" id="KW-1133">Transmembrane helix</keyword>
<name>A0A7Z8D2W5_CARDV</name>
<dbReference type="RefSeq" id="WP_135025608.1">
    <property type="nucleotide sequence ID" value="NZ_JBFUWK010000004.1"/>
</dbReference>
<dbReference type="EMBL" id="NRPP01000004">
    <property type="protein sequence ID" value="TFJ29144.1"/>
    <property type="molecule type" value="Genomic_DNA"/>
</dbReference>
<feature type="transmembrane region" description="Helical" evidence="1">
    <location>
        <begin position="137"/>
        <end position="159"/>
    </location>
</feature>
<feature type="transmembrane region" description="Helical" evidence="1">
    <location>
        <begin position="84"/>
        <end position="106"/>
    </location>
</feature>
<gene>
    <name evidence="2" type="ORF">CKN69_01880</name>
</gene>
<keyword evidence="1" id="KW-0812">Transmembrane</keyword>
<proteinExistence type="predicted"/>